<keyword evidence="3" id="KW-1185">Reference proteome</keyword>
<feature type="region of interest" description="Disordered" evidence="1">
    <location>
        <begin position="1"/>
        <end position="25"/>
    </location>
</feature>
<comment type="caution">
    <text evidence="2">The sequence shown here is derived from an EMBL/GenBank/DDBJ whole genome shotgun (WGS) entry which is preliminary data.</text>
</comment>
<gene>
    <name evidence="2" type="ORF">QE152_g27411</name>
</gene>
<accession>A0AAW1JVJ8</accession>
<protein>
    <submittedName>
        <fullName evidence="2">Uncharacterized protein</fullName>
    </submittedName>
</protein>
<feature type="compositionally biased region" description="Basic and acidic residues" evidence="1">
    <location>
        <begin position="7"/>
        <end position="16"/>
    </location>
</feature>
<dbReference type="Proteomes" id="UP001458880">
    <property type="component" value="Unassembled WGS sequence"/>
</dbReference>
<name>A0AAW1JVJ8_POPJA</name>
<sequence length="214" mass="23573">MSNVKSVTRDRHRSVSESEDDSTVSIPVLISKTKTMLQKEDAKERFDAALFSSSSSDTSASAAVQMPVNENVSAVGGAVSNQSNWEQVPFQKTQRNVRPQSLVDYLNVATRNSYDALTEESLDIEDMDTMPAPNATQQSTGGDCVVNQKNQRPPPICFASRMEQHYGEFRAPLDAISRDYYHGTFSGGKTLVPLDAISRDYYHGTFSGGKTLVY</sequence>
<proteinExistence type="predicted"/>
<evidence type="ECO:0000256" key="1">
    <source>
        <dbReference type="SAM" id="MobiDB-lite"/>
    </source>
</evidence>
<evidence type="ECO:0000313" key="2">
    <source>
        <dbReference type="EMBL" id="KAK9708161.1"/>
    </source>
</evidence>
<dbReference type="EMBL" id="JASPKY010000335">
    <property type="protein sequence ID" value="KAK9708161.1"/>
    <property type="molecule type" value="Genomic_DNA"/>
</dbReference>
<reference evidence="2 3" key="1">
    <citation type="journal article" date="2024" name="BMC Genomics">
        <title>De novo assembly and annotation of Popillia japonica's genome with initial clues to its potential as an invasive pest.</title>
        <authorList>
            <person name="Cucini C."/>
            <person name="Boschi S."/>
            <person name="Funari R."/>
            <person name="Cardaioli E."/>
            <person name="Iannotti N."/>
            <person name="Marturano G."/>
            <person name="Paoli F."/>
            <person name="Bruttini M."/>
            <person name="Carapelli A."/>
            <person name="Frati F."/>
            <person name="Nardi F."/>
        </authorList>
    </citation>
    <scope>NUCLEOTIDE SEQUENCE [LARGE SCALE GENOMIC DNA]</scope>
    <source>
        <strain evidence="2">DMR45628</strain>
    </source>
</reference>
<evidence type="ECO:0000313" key="3">
    <source>
        <dbReference type="Proteomes" id="UP001458880"/>
    </source>
</evidence>
<dbReference type="AlphaFoldDB" id="A0AAW1JVJ8"/>
<organism evidence="2 3">
    <name type="scientific">Popillia japonica</name>
    <name type="common">Japanese beetle</name>
    <dbReference type="NCBI Taxonomy" id="7064"/>
    <lineage>
        <taxon>Eukaryota</taxon>
        <taxon>Metazoa</taxon>
        <taxon>Ecdysozoa</taxon>
        <taxon>Arthropoda</taxon>
        <taxon>Hexapoda</taxon>
        <taxon>Insecta</taxon>
        <taxon>Pterygota</taxon>
        <taxon>Neoptera</taxon>
        <taxon>Endopterygota</taxon>
        <taxon>Coleoptera</taxon>
        <taxon>Polyphaga</taxon>
        <taxon>Scarabaeiformia</taxon>
        <taxon>Scarabaeidae</taxon>
        <taxon>Rutelinae</taxon>
        <taxon>Popillia</taxon>
    </lineage>
</organism>